<evidence type="ECO:0000313" key="2">
    <source>
        <dbReference type="EMBL" id="TCU13237.1"/>
    </source>
</evidence>
<keyword evidence="4" id="KW-1185">Reference proteome</keyword>
<evidence type="ECO:0000313" key="1">
    <source>
        <dbReference type="EMBL" id="MBB3163843.1"/>
    </source>
</evidence>
<gene>
    <name evidence="2" type="ORF">EV131_12848</name>
    <name evidence="1" type="ORF">FHS25_004338</name>
</gene>
<evidence type="ECO:0000313" key="4">
    <source>
        <dbReference type="Proteomes" id="UP000542811"/>
    </source>
</evidence>
<organism evidence="2 3">
    <name type="scientific">Rhizobium laguerreae</name>
    <dbReference type="NCBI Taxonomy" id="1076926"/>
    <lineage>
        <taxon>Bacteria</taxon>
        <taxon>Pseudomonadati</taxon>
        <taxon>Pseudomonadota</taxon>
        <taxon>Alphaproteobacteria</taxon>
        <taxon>Hyphomicrobiales</taxon>
        <taxon>Rhizobiaceae</taxon>
        <taxon>Rhizobium/Agrobacterium group</taxon>
        <taxon>Rhizobium</taxon>
    </lineage>
</organism>
<dbReference type="EMBL" id="JACHXX010000006">
    <property type="protein sequence ID" value="MBB3163843.1"/>
    <property type="molecule type" value="Genomic_DNA"/>
</dbReference>
<dbReference type="Proteomes" id="UP000542811">
    <property type="component" value="Unassembled WGS sequence"/>
</dbReference>
<dbReference type="EMBL" id="SMBI01000028">
    <property type="protein sequence ID" value="TCU13237.1"/>
    <property type="molecule type" value="Genomic_DNA"/>
</dbReference>
<name>A0AAX2QAW3_9HYPH</name>
<accession>A0AAX2QAW3</accession>
<reference evidence="1 4" key="2">
    <citation type="submission" date="2020-08" db="EMBL/GenBank/DDBJ databases">
        <title>Genomic Encyclopedia of Type Strains, Phase III (KMG-III): the genomes of soil and plant-associated and newly described type strains.</title>
        <authorList>
            <person name="Whitman W."/>
        </authorList>
    </citation>
    <scope>NUCLEOTIDE SEQUENCE [LARGE SCALE GENOMIC DNA]</scope>
    <source>
        <strain evidence="1 4">CECT 8280</strain>
    </source>
</reference>
<evidence type="ECO:0000313" key="3">
    <source>
        <dbReference type="Proteomes" id="UP000295021"/>
    </source>
</evidence>
<dbReference type="Proteomes" id="UP000295021">
    <property type="component" value="Unassembled WGS sequence"/>
</dbReference>
<sequence>MHEAIGNLDMALRETVLEGASDDRPWLEIYADKIQDIA</sequence>
<comment type="caution">
    <text evidence="2">The sequence shown here is derived from an EMBL/GenBank/DDBJ whole genome shotgun (WGS) entry which is preliminary data.</text>
</comment>
<proteinExistence type="predicted"/>
<protein>
    <submittedName>
        <fullName evidence="2">Uncharacterized protein</fullName>
    </submittedName>
</protein>
<reference evidence="2 3" key="1">
    <citation type="submission" date="2019-03" db="EMBL/GenBank/DDBJ databases">
        <title>Genomic Encyclopedia of Type Strains, Phase IV (KMG-V): Genome sequencing to study the core and pangenomes of soil and plant-associated prokaryotes.</title>
        <authorList>
            <person name="Whitman W."/>
        </authorList>
    </citation>
    <scope>NUCLEOTIDE SEQUENCE [LARGE SCALE GENOMIC DNA]</scope>
    <source>
        <strain evidence="2 3">FB403</strain>
    </source>
</reference>
<dbReference type="AlphaFoldDB" id="A0AAX2QAW3"/>